<keyword evidence="1" id="KW-1133">Transmembrane helix</keyword>
<name>A0ABT1WLY1_9LACT</name>
<evidence type="ECO:0008006" key="4">
    <source>
        <dbReference type="Google" id="ProtNLM"/>
    </source>
</evidence>
<sequence>MENHTFYKVSNTIYQALLCNISFSLSNLPLFLFIIFFSASDGVFWLTILLLLTLLPSISSLIFCIHQLGLGESKPLIPMYFSFFKKIFLKTVPYSLLMSVISFNMLYSHIFSGSFSQILTLIIAFTGLIVLGILVTFAYFLAFNPMEKTLSIFSYSFYHSLRKWYLTLLTIGVFVAFFMCLFLIPILGFLVIPVFFGGFIYLICRGLTGSLKGD</sequence>
<feature type="transmembrane region" description="Helical" evidence="1">
    <location>
        <begin position="12"/>
        <end position="37"/>
    </location>
</feature>
<organism evidence="2 3">
    <name type="scientific">Granulicatella seriolae</name>
    <dbReference type="NCBI Taxonomy" id="2967226"/>
    <lineage>
        <taxon>Bacteria</taxon>
        <taxon>Bacillati</taxon>
        <taxon>Bacillota</taxon>
        <taxon>Bacilli</taxon>
        <taxon>Lactobacillales</taxon>
        <taxon>Carnobacteriaceae</taxon>
        <taxon>Granulicatella</taxon>
    </lineage>
</organism>
<accession>A0ABT1WLY1</accession>
<evidence type="ECO:0000313" key="2">
    <source>
        <dbReference type="EMBL" id="MCQ9209342.1"/>
    </source>
</evidence>
<feature type="transmembrane region" description="Helical" evidence="1">
    <location>
        <begin position="164"/>
        <end position="184"/>
    </location>
</feature>
<proteinExistence type="predicted"/>
<dbReference type="RefSeq" id="WP_256944445.1">
    <property type="nucleotide sequence ID" value="NZ_JANHNZ010000001.1"/>
</dbReference>
<keyword evidence="1" id="KW-0472">Membrane</keyword>
<feature type="transmembrane region" description="Helical" evidence="1">
    <location>
        <begin position="87"/>
        <end position="106"/>
    </location>
</feature>
<dbReference type="Proteomes" id="UP001059480">
    <property type="component" value="Unassembled WGS sequence"/>
</dbReference>
<reference evidence="2" key="3">
    <citation type="journal article" date="2023" name="Microbiol. Resour. Announc.">
        <title>Draft Genome Sequence of Granulicatella sp. Strain S8, Isolated from a Marine Fish, Seriola quinqueradiata.</title>
        <authorList>
            <person name="Lee M."/>
            <person name="Farooq A."/>
            <person name="Jeong J.B."/>
            <person name="Jung M.Y."/>
        </authorList>
    </citation>
    <scope>NUCLEOTIDE SEQUENCE</scope>
    <source>
        <strain evidence="2">S8</strain>
    </source>
</reference>
<feature type="transmembrane region" description="Helical" evidence="1">
    <location>
        <begin position="118"/>
        <end position="143"/>
    </location>
</feature>
<keyword evidence="1" id="KW-0812">Transmembrane</keyword>
<evidence type="ECO:0000256" key="1">
    <source>
        <dbReference type="SAM" id="Phobius"/>
    </source>
</evidence>
<evidence type="ECO:0000313" key="3">
    <source>
        <dbReference type="Proteomes" id="UP001059480"/>
    </source>
</evidence>
<reference evidence="2" key="2">
    <citation type="journal article" date="2023" name="Curr. Microbiol.">
        <title>Granulicatella seriolae sp. nov., a Novel Facultative Anaerobe Isolated from Yellowtail Marine Fish.</title>
        <authorList>
            <person name="Lee M."/>
            <person name="Choi Y.J."/>
            <person name="Farooq A."/>
            <person name="Jeong J.B."/>
            <person name="Jung M.Y."/>
        </authorList>
    </citation>
    <scope>NUCLEOTIDE SEQUENCE</scope>
    <source>
        <strain evidence="2">S8</strain>
    </source>
</reference>
<feature type="transmembrane region" description="Helical" evidence="1">
    <location>
        <begin position="43"/>
        <end position="66"/>
    </location>
</feature>
<dbReference type="EMBL" id="JANHNZ010000001">
    <property type="protein sequence ID" value="MCQ9209342.1"/>
    <property type="molecule type" value="Genomic_DNA"/>
</dbReference>
<gene>
    <name evidence="2" type="ORF">NPA36_02015</name>
</gene>
<keyword evidence="3" id="KW-1185">Reference proteome</keyword>
<reference evidence="2" key="1">
    <citation type="submission" date="2022-07" db="EMBL/GenBank/DDBJ databases">
        <authorList>
            <person name="Jung M.-Y."/>
            <person name="Lee M."/>
        </authorList>
    </citation>
    <scope>NUCLEOTIDE SEQUENCE</scope>
    <source>
        <strain evidence="2">S8</strain>
    </source>
</reference>
<feature type="transmembrane region" description="Helical" evidence="1">
    <location>
        <begin position="190"/>
        <end position="208"/>
    </location>
</feature>
<comment type="caution">
    <text evidence="2">The sequence shown here is derived from an EMBL/GenBank/DDBJ whole genome shotgun (WGS) entry which is preliminary data.</text>
</comment>
<protein>
    <recommendedName>
        <fullName evidence="4">DUF624 domain-containing protein</fullName>
    </recommendedName>
</protein>